<name>A0A327SK79_9SPHI</name>
<dbReference type="EMBL" id="QLLR01000016">
    <property type="protein sequence ID" value="RAJ28882.1"/>
    <property type="molecule type" value="Genomic_DNA"/>
</dbReference>
<gene>
    <name evidence="1" type="ORF">LY11_03156</name>
</gene>
<dbReference type="RefSeq" id="WP_111634593.1">
    <property type="nucleotide sequence ID" value="NZ_QLLR01000016.1"/>
</dbReference>
<comment type="caution">
    <text evidence="1">The sequence shown here is derived from an EMBL/GenBank/DDBJ whole genome shotgun (WGS) entry which is preliminary data.</text>
</comment>
<evidence type="ECO:0000313" key="1">
    <source>
        <dbReference type="EMBL" id="RAJ28882.1"/>
    </source>
</evidence>
<dbReference type="Proteomes" id="UP000249754">
    <property type="component" value="Unassembled WGS sequence"/>
</dbReference>
<organism evidence="1 2">
    <name type="scientific">Pedobacter cryoconitis</name>
    <dbReference type="NCBI Taxonomy" id="188932"/>
    <lineage>
        <taxon>Bacteria</taxon>
        <taxon>Pseudomonadati</taxon>
        <taxon>Bacteroidota</taxon>
        <taxon>Sphingobacteriia</taxon>
        <taxon>Sphingobacteriales</taxon>
        <taxon>Sphingobacteriaceae</taxon>
        <taxon>Pedobacter</taxon>
    </lineage>
</organism>
<evidence type="ECO:0000313" key="2">
    <source>
        <dbReference type="Proteomes" id="UP000249754"/>
    </source>
</evidence>
<reference evidence="1 2" key="1">
    <citation type="submission" date="2018-06" db="EMBL/GenBank/DDBJ databases">
        <title>Genomic Encyclopedia of Archaeal and Bacterial Type Strains, Phase II (KMG-II): from individual species to whole genera.</title>
        <authorList>
            <person name="Goeker M."/>
        </authorList>
    </citation>
    <scope>NUCLEOTIDE SEQUENCE [LARGE SCALE GENOMIC DNA]</scope>
    <source>
        <strain evidence="1 2">DSM 14825</strain>
    </source>
</reference>
<sequence length="73" mass="8208">MEPFIINLANNVQYSVTPVYQDGAELSYQLSIDGKPQGSITPFLEDIGLTWRSDDIDPLIVDEIGELIEDHEE</sequence>
<dbReference type="OrthoDB" id="772823at2"/>
<accession>A0A327SK79</accession>
<protein>
    <submittedName>
        <fullName evidence="1">Uncharacterized protein</fullName>
    </submittedName>
</protein>
<dbReference type="AlphaFoldDB" id="A0A327SK79"/>
<proteinExistence type="predicted"/>